<dbReference type="OrthoDB" id="10344180at2759"/>
<dbReference type="InterPro" id="IPR036047">
    <property type="entry name" value="F-box-like_dom_sf"/>
</dbReference>
<accession>A0A165M6V4</accession>
<dbReference type="SUPFAM" id="SSF81383">
    <property type="entry name" value="F-box domain"/>
    <property type="match status" value="1"/>
</dbReference>
<evidence type="ECO:0000259" key="1">
    <source>
        <dbReference type="Pfam" id="PF12937"/>
    </source>
</evidence>
<dbReference type="InParanoid" id="A0A165M6V4"/>
<dbReference type="AlphaFoldDB" id="A0A165M6V4"/>
<dbReference type="EMBL" id="KV425914">
    <property type="protein sequence ID" value="KZV98845.1"/>
    <property type="molecule type" value="Genomic_DNA"/>
</dbReference>
<name>A0A165M6V4_EXIGL</name>
<evidence type="ECO:0000313" key="3">
    <source>
        <dbReference type="Proteomes" id="UP000077266"/>
    </source>
</evidence>
<reference evidence="2 3" key="1">
    <citation type="journal article" date="2016" name="Mol. Biol. Evol.">
        <title>Comparative Genomics of Early-Diverging Mushroom-Forming Fungi Provides Insights into the Origins of Lignocellulose Decay Capabilities.</title>
        <authorList>
            <person name="Nagy L.G."/>
            <person name="Riley R."/>
            <person name="Tritt A."/>
            <person name="Adam C."/>
            <person name="Daum C."/>
            <person name="Floudas D."/>
            <person name="Sun H."/>
            <person name="Yadav J.S."/>
            <person name="Pangilinan J."/>
            <person name="Larsson K.H."/>
            <person name="Matsuura K."/>
            <person name="Barry K."/>
            <person name="Labutti K."/>
            <person name="Kuo R."/>
            <person name="Ohm R.A."/>
            <person name="Bhattacharya S.S."/>
            <person name="Shirouzu T."/>
            <person name="Yoshinaga Y."/>
            <person name="Martin F.M."/>
            <person name="Grigoriev I.V."/>
            <person name="Hibbett D.S."/>
        </authorList>
    </citation>
    <scope>NUCLEOTIDE SEQUENCE [LARGE SCALE GENOMIC DNA]</scope>
    <source>
        <strain evidence="2 3">HHB12029</strain>
    </source>
</reference>
<dbReference type="Pfam" id="PF12937">
    <property type="entry name" value="F-box-like"/>
    <property type="match status" value="1"/>
</dbReference>
<keyword evidence="3" id="KW-1185">Reference proteome</keyword>
<dbReference type="Proteomes" id="UP000077266">
    <property type="component" value="Unassembled WGS sequence"/>
</dbReference>
<evidence type="ECO:0000313" key="2">
    <source>
        <dbReference type="EMBL" id="KZV98845.1"/>
    </source>
</evidence>
<sequence length="201" mass="23071">MILRLRRSRSSNLDEQALAARLPNEITQLILVEVQQTGSRQDLARALRTCKAWYAFVGMLYARVQLDLGALIKFHHSVGARLAERVGELYLPPLYCLRDPYTLPSGLEELSIEVHSPRRRDVRVWKWLAFCLAERCARHGIRLEVLVVRGVPFSGQTKCFYAVNRPTPERMLYETVDRIGRKGLQLKSSLKNMLRIVSPSL</sequence>
<dbReference type="InterPro" id="IPR001810">
    <property type="entry name" value="F-box_dom"/>
</dbReference>
<feature type="domain" description="F-box" evidence="1">
    <location>
        <begin position="20"/>
        <end position="63"/>
    </location>
</feature>
<gene>
    <name evidence="2" type="ORF">EXIGLDRAFT_273595</name>
</gene>
<organism evidence="2 3">
    <name type="scientific">Exidia glandulosa HHB12029</name>
    <dbReference type="NCBI Taxonomy" id="1314781"/>
    <lineage>
        <taxon>Eukaryota</taxon>
        <taxon>Fungi</taxon>
        <taxon>Dikarya</taxon>
        <taxon>Basidiomycota</taxon>
        <taxon>Agaricomycotina</taxon>
        <taxon>Agaricomycetes</taxon>
        <taxon>Auriculariales</taxon>
        <taxon>Exidiaceae</taxon>
        <taxon>Exidia</taxon>
    </lineage>
</organism>
<proteinExistence type="predicted"/>
<protein>
    <recommendedName>
        <fullName evidence="1">F-box domain-containing protein</fullName>
    </recommendedName>
</protein>